<protein>
    <recommendedName>
        <fullName evidence="2">Phosphatidic acid phosphatase type 2/haloperoxidase domain-containing protein</fullName>
    </recommendedName>
</protein>
<dbReference type="GO" id="GO:0005886">
    <property type="term" value="C:plasma membrane"/>
    <property type="evidence" value="ECO:0007669"/>
    <property type="project" value="InterPro"/>
</dbReference>
<dbReference type="OrthoDB" id="9801622at2"/>
<feature type="domain" description="Phosphatidic acid phosphatase type 2/haloperoxidase" evidence="2">
    <location>
        <begin position="58"/>
        <end position="167"/>
    </location>
</feature>
<dbReference type="CDD" id="cd03385">
    <property type="entry name" value="PAP2_BcrC_like"/>
    <property type="match status" value="1"/>
</dbReference>
<dbReference type="SUPFAM" id="SSF48317">
    <property type="entry name" value="Acid phosphatase/Vanadium-dependent haloperoxidase"/>
    <property type="match status" value="1"/>
</dbReference>
<organism evidence="3 4">
    <name type="scientific">Bartonella tamiae Th239</name>
    <dbReference type="NCBI Taxonomy" id="1094558"/>
    <lineage>
        <taxon>Bacteria</taxon>
        <taxon>Pseudomonadati</taxon>
        <taxon>Pseudomonadota</taxon>
        <taxon>Alphaproteobacteria</taxon>
        <taxon>Hyphomicrobiales</taxon>
        <taxon>Bartonellaceae</taxon>
        <taxon>Bartonella</taxon>
    </lineage>
</organism>
<feature type="transmembrane region" description="Helical" evidence="1">
    <location>
        <begin position="24"/>
        <end position="51"/>
    </location>
</feature>
<feature type="transmembrane region" description="Helical" evidence="1">
    <location>
        <begin position="101"/>
        <end position="123"/>
    </location>
</feature>
<dbReference type="Proteomes" id="UP000008952">
    <property type="component" value="Unassembled WGS sequence"/>
</dbReference>
<dbReference type="AlphaFoldDB" id="J1JZU7"/>
<dbReference type="InterPro" id="IPR033879">
    <property type="entry name" value="UPP_Pase"/>
</dbReference>
<keyword evidence="1" id="KW-0472">Membrane</keyword>
<dbReference type="STRING" id="1094558.ME5_01063"/>
<comment type="caution">
    <text evidence="3">The sequence shown here is derived from an EMBL/GenBank/DDBJ whole genome shotgun (WGS) entry which is preliminary data.</text>
</comment>
<keyword evidence="4" id="KW-1185">Reference proteome</keyword>
<dbReference type="PANTHER" id="PTHR14969">
    <property type="entry name" value="SPHINGOSINE-1-PHOSPHATE PHOSPHOHYDROLASE"/>
    <property type="match status" value="1"/>
</dbReference>
<dbReference type="Pfam" id="PF01569">
    <property type="entry name" value="PAP2"/>
    <property type="match status" value="1"/>
</dbReference>
<dbReference type="HOGENOM" id="CLU_072573_8_2_5"/>
<dbReference type="RefSeq" id="WP_008039149.1">
    <property type="nucleotide sequence ID" value="NZ_JH725147.1"/>
</dbReference>
<gene>
    <name evidence="3" type="ORF">ME5_01063</name>
</gene>
<dbReference type="PATRIC" id="fig|1094558.3.peg.1158"/>
<sequence>MNFLEHIDNQLFMLITADQNTWTVISWVGIFCAKYLIYFIPLHLIVLWLLGGEIERRAAIAVLIAVVVGLVCSFLIGQVAFRPRPFVVGLGRALIQHKENASFPSNHALIFAAYSTVLCCFHYRKAFKLALILALLTCWGRIFTGVHYPFDVLGGVILGIIITFFVVRYALRFIPSFIIMLPPLKRR</sequence>
<dbReference type="SMART" id="SM00014">
    <property type="entry name" value="acidPPc"/>
    <property type="match status" value="1"/>
</dbReference>
<dbReference type="Gene3D" id="1.20.144.10">
    <property type="entry name" value="Phosphatidic acid phosphatase type 2/haloperoxidase"/>
    <property type="match status" value="1"/>
</dbReference>
<dbReference type="eggNOG" id="COG0671">
    <property type="taxonomic scope" value="Bacteria"/>
</dbReference>
<dbReference type="InterPro" id="IPR036938">
    <property type="entry name" value="PAP2/HPO_sf"/>
</dbReference>
<feature type="transmembrane region" description="Helical" evidence="1">
    <location>
        <begin position="58"/>
        <end position="81"/>
    </location>
</feature>
<evidence type="ECO:0000259" key="2">
    <source>
        <dbReference type="SMART" id="SM00014"/>
    </source>
</evidence>
<reference evidence="3 4" key="1">
    <citation type="submission" date="2012-03" db="EMBL/GenBank/DDBJ databases">
        <title>The Genome Sequence of Bartonella tamiae Th239.</title>
        <authorList>
            <consortium name="The Broad Institute Genome Sequencing Platform"/>
            <consortium name="The Broad Institute Genome Sequencing Center for Infectious Disease"/>
            <person name="Feldgarden M."/>
            <person name="Kirby J."/>
            <person name="Kosoy M."/>
            <person name="Birtles R."/>
            <person name="Probert W.S."/>
            <person name="Chiaraviglio L."/>
            <person name="Young S.K."/>
            <person name="Zeng Q."/>
            <person name="Gargeya S."/>
            <person name="Fitzgerald M."/>
            <person name="Haas B."/>
            <person name="Abouelleil A."/>
            <person name="Alvarado L."/>
            <person name="Arachchi H.M."/>
            <person name="Berlin A."/>
            <person name="Chapman S.B."/>
            <person name="Gearin G."/>
            <person name="Goldberg J."/>
            <person name="Griggs A."/>
            <person name="Gujja S."/>
            <person name="Hansen M."/>
            <person name="Heiman D."/>
            <person name="Howarth C."/>
            <person name="Larimer J."/>
            <person name="Lui A."/>
            <person name="MacDonald P.J.P."/>
            <person name="McCowen C."/>
            <person name="Montmayeur A."/>
            <person name="Murphy C."/>
            <person name="Neiman D."/>
            <person name="Pearson M."/>
            <person name="Priest M."/>
            <person name="Roberts A."/>
            <person name="Saif S."/>
            <person name="Shea T."/>
            <person name="Sisk P."/>
            <person name="Stolte C."/>
            <person name="Sykes S."/>
            <person name="Wortman J."/>
            <person name="Nusbaum C."/>
            <person name="Birren B."/>
        </authorList>
    </citation>
    <scope>NUCLEOTIDE SEQUENCE [LARGE SCALE GENOMIC DNA]</scope>
    <source>
        <strain evidence="3 4">Th239</strain>
    </source>
</reference>
<dbReference type="InterPro" id="IPR000326">
    <property type="entry name" value="PAP2/HPO"/>
</dbReference>
<accession>J1JZU7</accession>
<dbReference type="EMBL" id="AIMB01000007">
    <property type="protein sequence ID" value="EJF90662.1"/>
    <property type="molecule type" value="Genomic_DNA"/>
</dbReference>
<feature type="transmembrane region" description="Helical" evidence="1">
    <location>
        <begin position="130"/>
        <end position="150"/>
    </location>
</feature>
<evidence type="ECO:0000313" key="3">
    <source>
        <dbReference type="EMBL" id="EJF90662.1"/>
    </source>
</evidence>
<keyword evidence="1" id="KW-1133">Transmembrane helix</keyword>
<dbReference type="GO" id="GO:0050380">
    <property type="term" value="F:undecaprenyl-diphosphatase activity"/>
    <property type="evidence" value="ECO:0007669"/>
    <property type="project" value="InterPro"/>
</dbReference>
<proteinExistence type="predicted"/>
<evidence type="ECO:0000256" key="1">
    <source>
        <dbReference type="SAM" id="Phobius"/>
    </source>
</evidence>
<feature type="transmembrane region" description="Helical" evidence="1">
    <location>
        <begin position="156"/>
        <end position="181"/>
    </location>
</feature>
<evidence type="ECO:0000313" key="4">
    <source>
        <dbReference type="Proteomes" id="UP000008952"/>
    </source>
</evidence>
<name>J1JZU7_9HYPH</name>
<dbReference type="PANTHER" id="PTHR14969:SF13">
    <property type="entry name" value="AT30094P"/>
    <property type="match status" value="1"/>
</dbReference>
<keyword evidence="1" id="KW-0812">Transmembrane</keyword>